<evidence type="ECO:0000256" key="1">
    <source>
        <dbReference type="SAM" id="Phobius"/>
    </source>
</evidence>
<dbReference type="RefSeq" id="WP_308349739.1">
    <property type="nucleotide sequence ID" value="NZ_CP129971.1"/>
</dbReference>
<protein>
    <submittedName>
        <fullName evidence="2">DUF4112 domain-containing protein</fullName>
    </submittedName>
</protein>
<sequence length="156" mass="17188">MTPSSKPDLKWIRRISQLMDSKFRIPSTSIKFGIDPLIGIIPGVGDLSSYIVSLMLIYTIRKNGAGGKLITKMLINVSIDALIGAIPILGAIFDVWYRANDKNLRLAQEYYEEGKHQGSGKGLLVLIILLVIAIIAALIYATWWALVEMGEIISSL</sequence>
<feature type="transmembrane region" description="Helical" evidence="1">
    <location>
        <begin position="73"/>
        <end position="97"/>
    </location>
</feature>
<dbReference type="EMBL" id="CP129971">
    <property type="protein sequence ID" value="WMN11970.1"/>
    <property type="molecule type" value="Genomic_DNA"/>
</dbReference>
<dbReference type="Pfam" id="PF13430">
    <property type="entry name" value="DUF4112"/>
    <property type="match status" value="1"/>
</dbReference>
<name>A0AA51REM9_9BACT</name>
<dbReference type="PANTHER" id="PTHR35519">
    <property type="entry name" value="MEMBRANE PROTEINS"/>
    <property type="match status" value="1"/>
</dbReference>
<evidence type="ECO:0000313" key="3">
    <source>
        <dbReference type="Proteomes" id="UP001230496"/>
    </source>
</evidence>
<dbReference type="KEGG" id="msaa:QYS49_09100"/>
<dbReference type="InterPro" id="IPR025187">
    <property type="entry name" value="DUF4112"/>
</dbReference>
<keyword evidence="1" id="KW-0812">Transmembrane</keyword>
<gene>
    <name evidence="2" type="ORF">QYS49_09100</name>
</gene>
<proteinExistence type="predicted"/>
<reference evidence="2 3" key="1">
    <citation type="submission" date="2023-08" db="EMBL/GenBank/DDBJ databases">
        <title>Comparative genomics and taxonomic characterization of three novel marine species of genus Marivirga.</title>
        <authorList>
            <person name="Muhammad N."/>
            <person name="Kim S.-G."/>
        </authorList>
    </citation>
    <scope>NUCLEOTIDE SEQUENCE [LARGE SCALE GENOMIC DNA]</scope>
    <source>
        <strain evidence="2 3">BDSF4-3</strain>
    </source>
</reference>
<dbReference type="AlphaFoldDB" id="A0AA51REM9"/>
<accession>A0AA51REM9</accession>
<dbReference type="PANTHER" id="PTHR35519:SF2">
    <property type="entry name" value="PH DOMAIN PROTEIN"/>
    <property type="match status" value="1"/>
</dbReference>
<dbReference type="Proteomes" id="UP001230496">
    <property type="component" value="Chromosome"/>
</dbReference>
<feature type="transmembrane region" description="Helical" evidence="1">
    <location>
        <begin position="37"/>
        <end position="61"/>
    </location>
</feature>
<evidence type="ECO:0000313" key="2">
    <source>
        <dbReference type="EMBL" id="WMN11970.1"/>
    </source>
</evidence>
<organism evidence="2 3">
    <name type="scientific">Marivirga salinarum</name>
    <dbReference type="NCBI Taxonomy" id="3059078"/>
    <lineage>
        <taxon>Bacteria</taxon>
        <taxon>Pseudomonadati</taxon>
        <taxon>Bacteroidota</taxon>
        <taxon>Cytophagia</taxon>
        <taxon>Cytophagales</taxon>
        <taxon>Marivirgaceae</taxon>
        <taxon>Marivirga</taxon>
    </lineage>
</organism>
<keyword evidence="1" id="KW-0472">Membrane</keyword>
<keyword evidence="1" id="KW-1133">Transmembrane helix</keyword>
<keyword evidence="3" id="KW-1185">Reference proteome</keyword>
<feature type="transmembrane region" description="Helical" evidence="1">
    <location>
        <begin position="123"/>
        <end position="146"/>
    </location>
</feature>